<reference evidence="2 3" key="1">
    <citation type="journal article" date="2012" name="J. Bacteriol.">
        <title>Genome Sequence of Extracellular-Protease-Producing Alishewanella jeotgali Isolated from Traditional Korean Fermented Seafood.</title>
        <authorList>
            <person name="Jung J."/>
            <person name="Chun J."/>
            <person name="Park W."/>
        </authorList>
    </citation>
    <scope>NUCLEOTIDE SEQUENCE [LARGE SCALE GENOMIC DNA]</scope>
    <source>
        <strain evidence="2 3">KCTC 22429</strain>
    </source>
</reference>
<evidence type="ECO:0000313" key="3">
    <source>
        <dbReference type="Proteomes" id="UP000012046"/>
    </source>
</evidence>
<evidence type="ECO:0000313" key="2">
    <source>
        <dbReference type="EMBL" id="EHR40052.1"/>
    </source>
</evidence>
<dbReference type="RefSeq" id="WP_008951365.1">
    <property type="nucleotide sequence ID" value="NZ_AHTH01000047.1"/>
</dbReference>
<dbReference type="AlphaFoldDB" id="H3ZH96"/>
<keyword evidence="3" id="KW-1185">Reference proteome</keyword>
<accession>H3ZH96</accession>
<dbReference type="EMBL" id="AHTH01000047">
    <property type="protein sequence ID" value="EHR40052.1"/>
    <property type="molecule type" value="Genomic_DNA"/>
</dbReference>
<sequence length="78" mass="9090">MSWLERKWWFMSITSFLGFIATLLLFKTAEYSLPFYSGSALSQYAVFFATFFCLQRALSLGIWLAVLVFNPKIAMRED</sequence>
<name>H3ZH96_9ALTE</name>
<keyword evidence="1" id="KW-0472">Membrane</keyword>
<keyword evidence="1" id="KW-1133">Transmembrane helix</keyword>
<proteinExistence type="predicted"/>
<organism evidence="2 3">
    <name type="scientific">Alishewanella jeotgali KCTC 22429</name>
    <dbReference type="NCBI Taxonomy" id="1129374"/>
    <lineage>
        <taxon>Bacteria</taxon>
        <taxon>Pseudomonadati</taxon>
        <taxon>Pseudomonadota</taxon>
        <taxon>Gammaproteobacteria</taxon>
        <taxon>Alteromonadales</taxon>
        <taxon>Alteromonadaceae</taxon>
        <taxon>Alishewanella</taxon>
    </lineage>
</organism>
<dbReference type="PATRIC" id="fig|1129374.4.peg.2739"/>
<protein>
    <submittedName>
        <fullName evidence="2">Uncharacterized protein</fullName>
    </submittedName>
</protein>
<comment type="caution">
    <text evidence="2">The sequence shown here is derived from an EMBL/GenBank/DDBJ whole genome shotgun (WGS) entry which is preliminary data.</text>
</comment>
<gene>
    <name evidence="2" type="ORF">AJE_13834</name>
</gene>
<evidence type="ECO:0000256" key="1">
    <source>
        <dbReference type="SAM" id="Phobius"/>
    </source>
</evidence>
<dbReference type="Proteomes" id="UP000012046">
    <property type="component" value="Unassembled WGS sequence"/>
</dbReference>
<feature type="transmembrane region" description="Helical" evidence="1">
    <location>
        <begin position="46"/>
        <end position="69"/>
    </location>
</feature>
<feature type="transmembrane region" description="Helical" evidence="1">
    <location>
        <begin position="7"/>
        <end position="26"/>
    </location>
</feature>
<keyword evidence="1" id="KW-0812">Transmembrane</keyword>